<dbReference type="AlphaFoldDB" id="A0A172WIE3"/>
<gene>
    <name evidence="1" type="ORF">A7C91_07660</name>
</gene>
<accession>A0A172WIE3</accession>
<evidence type="ECO:0000313" key="1">
    <source>
        <dbReference type="EMBL" id="ANF23055.1"/>
    </source>
</evidence>
<proteinExistence type="predicted"/>
<name>A0A172WIE3_9EURY</name>
<dbReference type="KEGG" id="tpie:A7C91_07660"/>
<sequence length="156" mass="17546">MFGISNWTVRISLDKLEHYYPKVFLSEIGATVYYHIVNWDEHGNPIYRWELLIYPLNVTYWKSGGELYVGPNSSAGVPLVNALPVLLCSNDTLKPVADILMMITPKGDSLRDLPNPYAVNATVMRPEKNALENCDFSPTDYLSIYLYFNGSTACSG</sequence>
<dbReference type="GeneID" id="28496060"/>
<keyword evidence="2" id="KW-1185">Reference proteome</keyword>
<dbReference type="EMBL" id="CP015520">
    <property type="protein sequence ID" value="ANF23055.1"/>
    <property type="molecule type" value="Genomic_DNA"/>
</dbReference>
<organism evidence="1 2">
    <name type="scientific">Thermococcus piezophilus</name>
    <dbReference type="NCBI Taxonomy" id="1712654"/>
    <lineage>
        <taxon>Archaea</taxon>
        <taxon>Methanobacteriati</taxon>
        <taxon>Methanobacteriota</taxon>
        <taxon>Thermococci</taxon>
        <taxon>Thermococcales</taxon>
        <taxon>Thermococcaceae</taxon>
        <taxon>Thermococcus</taxon>
    </lineage>
</organism>
<protein>
    <submittedName>
        <fullName evidence="1">Uncharacterized protein</fullName>
    </submittedName>
</protein>
<dbReference type="OrthoDB" id="99336at2157"/>
<dbReference type="RefSeq" id="WP_068666334.1">
    <property type="nucleotide sequence ID" value="NZ_CP015520.1"/>
</dbReference>
<reference evidence="2" key="1">
    <citation type="journal article" date="2016" name="Syst. Appl. Microbiol.">
        <title>Thermococcus piezophilus sp. nov., a novel hyperthermophilic and piezophilic archaeon with a broad pressure range for growth, isolated from a deepest hydrothermal vent at the Mid-Cayman Rise.</title>
        <authorList>
            <person name="Dalmasso C."/>
            <person name="Oger P."/>
            <person name="Selva G."/>
            <person name="Courtine D."/>
            <person name="L'Haridon S."/>
            <person name="Garlaschelli A."/>
            <person name="Roussel E."/>
            <person name="Miyazaki J."/>
            <person name="Reveillaud J."/>
            <person name="Jebbar M."/>
            <person name="Takai K."/>
            <person name="Maignien L."/>
            <person name="Alain K."/>
        </authorList>
    </citation>
    <scope>NUCLEOTIDE SEQUENCE [LARGE SCALE GENOMIC DNA]</scope>
    <source>
        <strain evidence="2">CDGS</strain>
    </source>
</reference>
<dbReference type="Proteomes" id="UP000076969">
    <property type="component" value="Chromosome"/>
</dbReference>
<evidence type="ECO:0000313" key="2">
    <source>
        <dbReference type="Proteomes" id="UP000076969"/>
    </source>
</evidence>